<sequence>MTVAVFESDTSLKVEAAKPSISSSLTGVIRSSKKSACSTSPNKFSVVNEGVIVRFTHSSYCIVVKGVISSLLSCMSSSNAFMAFSFFLDIASYNAAST</sequence>
<accession>A0A2D3I5L4</accession>
<dbReference type="EMBL" id="MF768985">
    <property type="protein sequence ID" value="ATU83672.1"/>
    <property type="molecule type" value="Genomic_DNA"/>
</dbReference>
<organism evidence="1">
    <name type="scientific">White spot syndrome virus</name>
    <dbReference type="NCBI Taxonomy" id="342409"/>
    <lineage>
        <taxon>Viruses</taxon>
        <taxon>Viruses incertae sedis</taxon>
        <taxon>Naldaviricetes</taxon>
        <taxon>Nimaviridae</taxon>
        <taxon>Whispovirus</taxon>
    </lineage>
</organism>
<proteinExistence type="predicted"/>
<protein>
    <submittedName>
        <fullName evidence="1">ORF1047</fullName>
    </submittedName>
</protein>
<evidence type="ECO:0000313" key="1">
    <source>
        <dbReference type="EMBL" id="ATU83672.1"/>
    </source>
</evidence>
<dbReference type="Proteomes" id="UP000267516">
    <property type="component" value="Segment"/>
</dbReference>
<name>A0A2D3I5L4_9VIRU</name>
<reference evidence="1" key="1">
    <citation type="journal article" date="2018" name="Aquaculture">
        <title>Complete genome sequence of a white spot syndrome virus associated with a disease incursion in Australia.</title>
        <authorList>
            <person name="Oakey J."/>
            <person name="Smith C.S."/>
        </authorList>
    </citation>
    <scope>NUCLEOTIDE SEQUENCE [LARGE SCALE GENOMIC DNA]</scope>
    <source>
        <strain evidence="1">WSSV-AU</strain>
    </source>
</reference>